<dbReference type="EMBL" id="UYYA01004253">
    <property type="protein sequence ID" value="VDM60727.1"/>
    <property type="molecule type" value="Genomic_DNA"/>
</dbReference>
<keyword evidence="3" id="KW-1185">Reference proteome</keyword>
<reference evidence="2 3" key="2">
    <citation type="submission" date="2018-11" db="EMBL/GenBank/DDBJ databases">
        <authorList>
            <consortium name="Pathogen Informatics"/>
        </authorList>
    </citation>
    <scope>NUCLEOTIDE SEQUENCE [LARGE SCALE GENOMIC DNA]</scope>
    <source>
        <strain evidence="2 3">Costa Rica</strain>
    </source>
</reference>
<evidence type="ECO:0000313" key="4">
    <source>
        <dbReference type="WBParaSite" id="ACOC_0000914101-mRNA-1"/>
    </source>
</evidence>
<protein>
    <submittedName>
        <fullName evidence="2 4">Uncharacterized protein</fullName>
    </submittedName>
</protein>
<dbReference type="AlphaFoldDB" id="A0A0R3PTL6"/>
<reference evidence="4" key="1">
    <citation type="submission" date="2017-02" db="UniProtKB">
        <authorList>
            <consortium name="WormBaseParasite"/>
        </authorList>
    </citation>
    <scope>IDENTIFICATION</scope>
</reference>
<dbReference type="WBParaSite" id="ACOC_0000914101-mRNA-1">
    <property type="protein sequence ID" value="ACOC_0000914101-mRNA-1"/>
    <property type="gene ID" value="ACOC_0000914101"/>
</dbReference>
<gene>
    <name evidence="2" type="ORF">ACOC_LOCUS9142</name>
</gene>
<name>A0A0R3PTL6_ANGCS</name>
<sequence>MTSISPDKNCSTRHTAADSVESTFPSTRVRLRHPNQMFTIEEFWINAVLDNLRGLPAESSSSYDEEEVEAF</sequence>
<accession>A0A0R3PTL6</accession>
<organism evidence="4">
    <name type="scientific">Angiostrongylus costaricensis</name>
    <name type="common">Nematode worm</name>
    <dbReference type="NCBI Taxonomy" id="334426"/>
    <lineage>
        <taxon>Eukaryota</taxon>
        <taxon>Metazoa</taxon>
        <taxon>Ecdysozoa</taxon>
        <taxon>Nematoda</taxon>
        <taxon>Chromadorea</taxon>
        <taxon>Rhabditida</taxon>
        <taxon>Rhabditina</taxon>
        <taxon>Rhabditomorpha</taxon>
        <taxon>Strongyloidea</taxon>
        <taxon>Metastrongylidae</taxon>
        <taxon>Angiostrongylus</taxon>
    </lineage>
</organism>
<feature type="region of interest" description="Disordered" evidence="1">
    <location>
        <begin position="1"/>
        <end position="23"/>
    </location>
</feature>
<evidence type="ECO:0000313" key="2">
    <source>
        <dbReference type="EMBL" id="VDM60727.1"/>
    </source>
</evidence>
<proteinExistence type="predicted"/>
<dbReference type="Proteomes" id="UP000267027">
    <property type="component" value="Unassembled WGS sequence"/>
</dbReference>
<evidence type="ECO:0000256" key="1">
    <source>
        <dbReference type="SAM" id="MobiDB-lite"/>
    </source>
</evidence>
<evidence type="ECO:0000313" key="3">
    <source>
        <dbReference type="Proteomes" id="UP000267027"/>
    </source>
</evidence>